<accession>A0A5J4UY65</accession>
<dbReference type="Proteomes" id="UP000324800">
    <property type="component" value="Unassembled WGS sequence"/>
</dbReference>
<comment type="caution">
    <text evidence="1">The sequence shown here is derived from an EMBL/GenBank/DDBJ whole genome shotgun (WGS) entry which is preliminary data.</text>
</comment>
<proteinExistence type="predicted"/>
<evidence type="ECO:0000313" key="1">
    <source>
        <dbReference type="EMBL" id="KAA6375439.1"/>
    </source>
</evidence>
<sequence>MSAELRIDSRRLLFAMLVTSNLWLLEQMRLTEPIARLQSRNKRTLQQTDYREEIIGNEGDSDQIGQLFDSIQSQKTEGSTTTSIWSQESIQNNSTFGSKGIDCTCSGNDQLHSRFSEQVGQLGGLQYEPIIGANPISLVEPRANSGFIRKPIRCDSTQLCINRPEGLECTMDRSIQPYMGE</sequence>
<evidence type="ECO:0000313" key="2">
    <source>
        <dbReference type="Proteomes" id="UP000324800"/>
    </source>
</evidence>
<reference evidence="1 2" key="1">
    <citation type="submission" date="2019-03" db="EMBL/GenBank/DDBJ databases">
        <title>Single cell metagenomics reveals metabolic interactions within the superorganism composed of flagellate Streblomastix strix and complex community of Bacteroidetes bacteria on its surface.</title>
        <authorList>
            <person name="Treitli S.C."/>
            <person name="Kolisko M."/>
            <person name="Husnik F."/>
            <person name="Keeling P."/>
            <person name="Hampl V."/>
        </authorList>
    </citation>
    <scope>NUCLEOTIDE SEQUENCE [LARGE SCALE GENOMIC DNA]</scope>
    <source>
        <strain evidence="1">ST1C</strain>
    </source>
</reference>
<protein>
    <submittedName>
        <fullName evidence="1">Uncharacterized protein</fullName>
    </submittedName>
</protein>
<name>A0A5J4UY65_9EUKA</name>
<organism evidence="1 2">
    <name type="scientific">Streblomastix strix</name>
    <dbReference type="NCBI Taxonomy" id="222440"/>
    <lineage>
        <taxon>Eukaryota</taxon>
        <taxon>Metamonada</taxon>
        <taxon>Preaxostyla</taxon>
        <taxon>Oxymonadida</taxon>
        <taxon>Streblomastigidae</taxon>
        <taxon>Streblomastix</taxon>
    </lineage>
</organism>
<gene>
    <name evidence="1" type="ORF">EZS28_029034</name>
</gene>
<dbReference type="EMBL" id="SNRW01011228">
    <property type="protein sequence ID" value="KAA6375439.1"/>
    <property type="molecule type" value="Genomic_DNA"/>
</dbReference>
<dbReference type="AlphaFoldDB" id="A0A5J4UY65"/>